<dbReference type="Proteomes" id="UP000832034">
    <property type="component" value="Chromosome"/>
</dbReference>
<protein>
    <submittedName>
        <fullName evidence="2">Roadblock/LC7 domain-containing protein</fullName>
    </submittedName>
</protein>
<gene>
    <name evidence="2" type="ORF">LVJ81_02790</name>
</gene>
<name>A0ABY4EHX1_VITST</name>
<evidence type="ECO:0000313" key="2">
    <source>
        <dbReference type="EMBL" id="UOO92982.1"/>
    </source>
</evidence>
<organism evidence="2 3">
    <name type="scientific">Vitreoscilla stercoraria</name>
    <dbReference type="NCBI Taxonomy" id="61"/>
    <lineage>
        <taxon>Bacteria</taxon>
        <taxon>Pseudomonadati</taxon>
        <taxon>Pseudomonadota</taxon>
        <taxon>Betaproteobacteria</taxon>
        <taxon>Neisseriales</taxon>
        <taxon>Neisseriaceae</taxon>
        <taxon>Vitreoscilla</taxon>
    </lineage>
</organism>
<evidence type="ECO:0000259" key="1">
    <source>
        <dbReference type="Pfam" id="PF03259"/>
    </source>
</evidence>
<dbReference type="SUPFAM" id="SSF103196">
    <property type="entry name" value="Roadblock/LC7 domain"/>
    <property type="match status" value="1"/>
</dbReference>
<dbReference type="RefSeq" id="WP_019958103.1">
    <property type="nucleotide sequence ID" value="NZ_CP091512.1"/>
</dbReference>
<dbReference type="InterPro" id="IPR004942">
    <property type="entry name" value="Roadblock/LAMTOR2_dom"/>
</dbReference>
<dbReference type="Pfam" id="PF03259">
    <property type="entry name" value="Robl_LC7"/>
    <property type="match status" value="1"/>
</dbReference>
<dbReference type="Gene3D" id="3.30.450.30">
    <property type="entry name" value="Dynein light chain 2a, cytoplasmic"/>
    <property type="match status" value="1"/>
</dbReference>
<dbReference type="EMBL" id="CP091512">
    <property type="protein sequence ID" value="UOO92982.1"/>
    <property type="molecule type" value="Genomic_DNA"/>
</dbReference>
<evidence type="ECO:0000313" key="3">
    <source>
        <dbReference type="Proteomes" id="UP000832034"/>
    </source>
</evidence>
<reference evidence="2" key="1">
    <citation type="submission" date="2021-12" db="EMBL/GenBank/DDBJ databases">
        <authorList>
            <person name="Veyrier F.J."/>
        </authorList>
    </citation>
    <scope>NUCLEOTIDE SEQUENCE</scope>
    <source>
        <strain evidence="2">SAG 1488-6</strain>
    </source>
</reference>
<sequence>MDNSEAVRKHQYIMARQDMFARHVRALKKNFSDIEFIVIASDDGFPITHTLADDRDAARKAAMCASLGGLSDSVSAESGFNHTMATTIECENGLIFSRRVALDTDKSIEILVACSRTANYATALWTIKKTINDIVEEFNKR</sequence>
<reference evidence="2" key="2">
    <citation type="journal article" date="2022" name="Res Sq">
        <title>Evolution of multicellular longitudinally dividing oral cavity symbionts (Neisseriaceae).</title>
        <authorList>
            <person name="Nyongesa S."/>
            <person name="Weber P."/>
            <person name="Bernet E."/>
            <person name="Pullido F."/>
            <person name="Nieckarz M."/>
            <person name="Delaby M."/>
            <person name="Nieves C."/>
            <person name="Viehboeck T."/>
            <person name="Krause N."/>
            <person name="Rivera-Millot A."/>
            <person name="Nakamura A."/>
            <person name="Vischer N."/>
            <person name="VanNieuwenhze M."/>
            <person name="Brun Y."/>
            <person name="Cava F."/>
            <person name="Bulgheresi S."/>
            <person name="Veyrier F."/>
        </authorList>
    </citation>
    <scope>NUCLEOTIDE SEQUENCE</scope>
    <source>
        <strain evidence="2">SAG 1488-6</strain>
    </source>
</reference>
<keyword evidence="3" id="KW-1185">Reference proteome</keyword>
<proteinExistence type="predicted"/>
<feature type="domain" description="Roadblock/LAMTOR2" evidence="1">
    <location>
        <begin position="30"/>
        <end position="96"/>
    </location>
</feature>
<accession>A0ABY4EHX1</accession>